<reference evidence="3 4" key="1">
    <citation type="submission" date="2021-04" db="EMBL/GenBank/DDBJ databases">
        <authorList>
            <person name="Rodrigo-Torres L."/>
            <person name="Arahal R. D."/>
            <person name="Lucena T."/>
        </authorList>
    </citation>
    <scope>NUCLEOTIDE SEQUENCE [LARGE SCALE GENOMIC DNA]</scope>
    <source>
        <strain evidence="3 4">CECT 9623</strain>
    </source>
</reference>
<dbReference type="Proteomes" id="UP000679725">
    <property type="component" value="Unassembled WGS sequence"/>
</dbReference>
<gene>
    <name evidence="3" type="ORF">DYBT9623_04576</name>
</gene>
<dbReference type="CDD" id="cd07814">
    <property type="entry name" value="SRPBCC_CalC_Aha1-like"/>
    <property type="match status" value="1"/>
</dbReference>
<dbReference type="InterPro" id="IPR013538">
    <property type="entry name" value="ASHA1/2-like_C"/>
</dbReference>
<accession>A0ABN7RCS6</accession>
<comment type="caution">
    <text evidence="3">The sequence shown here is derived from an EMBL/GenBank/DDBJ whole genome shotgun (WGS) entry which is preliminary data.</text>
</comment>
<feature type="domain" description="Activator of Hsp90 ATPase homologue 1/2-like C-terminal" evidence="2">
    <location>
        <begin position="15"/>
        <end position="122"/>
    </location>
</feature>
<name>A0ABN7RCS6_9BACT</name>
<evidence type="ECO:0000256" key="1">
    <source>
        <dbReference type="ARBA" id="ARBA00006817"/>
    </source>
</evidence>
<comment type="similarity">
    <text evidence="1">Belongs to the AHA1 family.</text>
</comment>
<dbReference type="Pfam" id="PF08327">
    <property type="entry name" value="AHSA1"/>
    <property type="match status" value="1"/>
</dbReference>
<dbReference type="RefSeq" id="WP_215235836.1">
    <property type="nucleotide sequence ID" value="NZ_CAJRAU010000007.1"/>
</dbReference>
<evidence type="ECO:0000313" key="3">
    <source>
        <dbReference type="EMBL" id="CAG5073050.1"/>
    </source>
</evidence>
<evidence type="ECO:0000313" key="4">
    <source>
        <dbReference type="Proteomes" id="UP000679725"/>
    </source>
</evidence>
<evidence type="ECO:0000259" key="2">
    <source>
        <dbReference type="Pfam" id="PF08327"/>
    </source>
</evidence>
<sequence length="142" mass="16434">MNEQLIVKQEILIEAPVSKVWEVLIAPKYIRQWDDLPQDFGDYYLEVGRVIEWTGSTRLTVTECEPHERLAMKLYAFKWELPPASYDIAYTYQLSIEYNGTRLSLQIGDFSALPEGKNYYDSSLEFAGAALEKIKSLAQNRM</sequence>
<organism evidence="3 4">
    <name type="scientific">Dyadobacter linearis</name>
    <dbReference type="NCBI Taxonomy" id="2823330"/>
    <lineage>
        <taxon>Bacteria</taxon>
        <taxon>Pseudomonadati</taxon>
        <taxon>Bacteroidota</taxon>
        <taxon>Cytophagia</taxon>
        <taxon>Cytophagales</taxon>
        <taxon>Spirosomataceae</taxon>
        <taxon>Dyadobacter</taxon>
    </lineage>
</organism>
<dbReference type="InterPro" id="IPR023393">
    <property type="entry name" value="START-like_dom_sf"/>
</dbReference>
<protein>
    <recommendedName>
        <fullName evidence="2">Activator of Hsp90 ATPase homologue 1/2-like C-terminal domain-containing protein</fullName>
    </recommendedName>
</protein>
<keyword evidence="4" id="KW-1185">Reference proteome</keyword>
<dbReference type="EMBL" id="CAJRAU010000007">
    <property type="protein sequence ID" value="CAG5073050.1"/>
    <property type="molecule type" value="Genomic_DNA"/>
</dbReference>
<proteinExistence type="inferred from homology"/>
<dbReference type="SUPFAM" id="SSF55961">
    <property type="entry name" value="Bet v1-like"/>
    <property type="match status" value="1"/>
</dbReference>
<dbReference type="Gene3D" id="3.30.530.20">
    <property type="match status" value="1"/>
</dbReference>